<dbReference type="InterPro" id="IPR001789">
    <property type="entry name" value="Sig_transdc_resp-reg_receiver"/>
</dbReference>
<dbReference type="PROSITE" id="PS50883">
    <property type="entry name" value="EAL"/>
    <property type="match status" value="1"/>
</dbReference>
<dbReference type="Gene3D" id="3.20.20.450">
    <property type="entry name" value="EAL domain"/>
    <property type="match status" value="1"/>
</dbReference>
<reference evidence="5 6" key="1">
    <citation type="submission" date="2017-06" db="EMBL/GenBank/DDBJ databases">
        <title>Complete genome sequence of Idiomarina piscisalsi strain 10PY1A isolated from soil of Soudi Arabia.</title>
        <authorList>
            <person name="Kim M.-C."/>
            <person name="Jung B.K."/>
            <person name="Budiyanto F."/>
            <person name="Nzila A."/>
            <person name="Shin J.-H."/>
        </authorList>
    </citation>
    <scope>NUCLEOTIDE SEQUENCE [LARGE SCALE GENOMIC DNA]</scope>
    <source>
        <strain evidence="5 6">10PY1A</strain>
    </source>
</reference>
<dbReference type="InterPro" id="IPR050706">
    <property type="entry name" value="Cyclic-di-GMP_PDE-like"/>
</dbReference>
<dbReference type="Gene3D" id="3.40.50.2300">
    <property type="match status" value="1"/>
</dbReference>
<evidence type="ECO:0000256" key="1">
    <source>
        <dbReference type="PROSITE-ProRule" id="PRU00169"/>
    </source>
</evidence>
<dbReference type="SMART" id="SM00052">
    <property type="entry name" value="EAL"/>
    <property type="match status" value="1"/>
</dbReference>
<dbReference type="CDD" id="cd01948">
    <property type="entry name" value="EAL"/>
    <property type="match status" value="1"/>
</dbReference>
<dbReference type="Proteomes" id="UP000197717">
    <property type="component" value="Chromosome"/>
</dbReference>
<feature type="domain" description="GGDEF" evidence="4">
    <location>
        <begin position="344"/>
        <end position="472"/>
    </location>
</feature>
<dbReference type="Pfam" id="PF00072">
    <property type="entry name" value="Response_reg"/>
    <property type="match status" value="1"/>
</dbReference>
<dbReference type="RefSeq" id="WP_088767412.1">
    <property type="nucleotide sequence ID" value="NZ_CP022133.1"/>
</dbReference>
<dbReference type="InterPro" id="IPR021800">
    <property type="entry name" value="DUF3369"/>
</dbReference>
<dbReference type="SMART" id="SM00267">
    <property type="entry name" value="GGDEF"/>
    <property type="match status" value="1"/>
</dbReference>
<dbReference type="SMART" id="SM00448">
    <property type="entry name" value="REC"/>
    <property type="match status" value="1"/>
</dbReference>
<name>A0ABM6LQZ2_9GAMM</name>
<evidence type="ECO:0000259" key="4">
    <source>
        <dbReference type="PROSITE" id="PS50887"/>
    </source>
</evidence>
<dbReference type="Pfam" id="PF00990">
    <property type="entry name" value="GGDEF"/>
    <property type="match status" value="1"/>
</dbReference>
<sequence>MSSTTDEPLFLHDDDEEIKVDKPKGFWKILIVDDDQEIHAVTKMALADVVISEKPLQFLHAYSGSEALDRLSEHDDVAMILLDVVMETDDAGLRVAQDIREKLGNDEIRIVLRTGQPGYAPEENVVKAYDINDYKTKTELTRSRLLTTVFSAVRSYQQLKTINENRRGLRKIIHSASNLMERHSIVNFSEGVVTQIASLLGLNAEGIVGARAPHKDNDILVLGAAGHFANSIHKSLSTLNSEDIESSVRQCLNEKRHIQKEHATVFFIDGQEHQAAAYIETDQKVAEYDQELLEVFLANIAVGFENANLFEELRTAAYLDPLTGIPNRAEFTRQLQNISEKPCQETAIAVVDIDHFSDVNDGLGQDIGNLLLRSVALRLTEQLGNNVFVSRISADVFGITGPKNIVTPDNLSQLFILPFRAGEHYIPLQVTCGFTSAENTEQVNGKGLLKQVYIALKSAKTHSFERFDFYEPIMEQETQRRLELVRKLRSDFADRKLEVWYQPQVELESERIIGVEALLRWPQSDGSFISPAEFIPLAEYSGLIVDIGSWVIEESCRQIQTFDEQGLPNLRIAINVSVPQFRKRDFPELVEKQIEQSGISPERVELEITESILMEEPELVADILKRLKLQGVKVAIDDFGVGFSSLSYLQKLPLNRIKIDKTFVNNSAHKSGQIIIETIVDMAHRLGLEILAEGIEEPEQRDYFIGLDCSEGQGFYFAKPMPAIELIKLLKEQKELTGTLRQSQRS</sequence>
<dbReference type="CDD" id="cd01949">
    <property type="entry name" value="GGDEF"/>
    <property type="match status" value="1"/>
</dbReference>
<dbReference type="Pfam" id="PF00563">
    <property type="entry name" value="EAL"/>
    <property type="match status" value="1"/>
</dbReference>
<dbReference type="InterPro" id="IPR001633">
    <property type="entry name" value="EAL_dom"/>
</dbReference>
<dbReference type="InterPro" id="IPR029787">
    <property type="entry name" value="Nucleotide_cyclase"/>
</dbReference>
<feature type="domain" description="EAL" evidence="3">
    <location>
        <begin position="481"/>
        <end position="734"/>
    </location>
</feature>
<dbReference type="SUPFAM" id="SSF141868">
    <property type="entry name" value="EAL domain-like"/>
    <property type="match status" value="1"/>
</dbReference>
<gene>
    <name evidence="5" type="ORF">CEW91_01790</name>
</gene>
<dbReference type="Gene3D" id="3.30.70.270">
    <property type="match status" value="1"/>
</dbReference>
<feature type="domain" description="Response regulatory" evidence="2">
    <location>
        <begin position="28"/>
        <end position="152"/>
    </location>
</feature>
<evidence type="ECO:0000313" key="5">
    <source>
        <dbReference type="EMBL" id="ASG64961.1"/>
    </source>
</evidence>
<protein>
    <submittedName>
        <fullName evidence="5">Diguanylate phosphodiesterase</fullName>
    </submittedName>
</protein>
<feature type="modified residue" description="4-aspartylphosphate" evidence="1">
    <location>
        <position position="83"/>
    </location>
</feature>
<accession>A0ABM6LQZ2</accession>
<dbReference type="InterPro" id="IPR011006">
    <property type="entry name" value="CheY-like_superfamily"/>
</dbReference>
<dbReference type="SUPFAM" id="SSF52172">
    <property type="entry name" value="CheY-like"/>
    <property type="match status" value="1"/>
</dbReference>
<dbReference type="PANTHER" id="PTHR33121:SF70">
    <property type="entry name" value="SIGNALING PROTEIN YKOW"/>
    <property type="match status" value="1"/>
</dbReference>
<dbReference type="PROSITE" id="PS50110">
    <property type="entry name" value="RESPONSE_REGULATORY"/>
    <property type="match status" value="1"/>
</dbReference>
<dbReference type="InterPro" id="IPR043128">
    <property type="entry name" value="Rev_trsase/Diguanyl_cyclase"/>
</dbReference>
<organism evidence="5 6">
    <name type="scientific">Idiomarina piscisalsi</name>
    <dbReference type="NCBI Taxonomy" id="1096243"/>
    <lineage>
        <taxon>Bacteria</taxon>
        <taxon>Pseudomonadati</taxon>
        <taxon>Pseudomonadota</taxon>
        <taxon>Gammaproteobacteria</taxon>
        <taxon>Alteromonadales</taxon>
        <taxon>Idiomarinaceae</taxon>
        <taxon>Idiomarina</taxon>
    </lineage>
</organism>
<keyword evidence="1" id="KW-0597">Phosphoprotein</keyword>
<dbReference type="NCBIfam" id="TIGR00254">
    <property type="entry name" value="GGDEF"/>
    <property type="match status" value="1"/>
</dbReference>
<dbReference type="PANTHER" id="PTHR33121">
    <property type="entry name" value="CYCLIC DI-GMP PHOSPHODIESTERASE PDEF"/>
    <property type="match status" value="1"/>
</dbReference>
<evidence type="ECO:0000259" key="2">
    <source>
        <dbReference type="PROSITE" id="PS50110"/>
    </source>
</evidence>
<dbReference type="InterPro" id="IPR035919">
    <property type="entry name" value="EAL_sf"/>
</dbReference>
<dbReference type="SUPFAM" id="SSF55073">
    <property type="entry name" value="Nucleotide cyclase"/>
    <property type="match status" value="1"/>
</dbReference>
<dbReference type="Pfam" id="PF11849">
    <property type="entry name" value="DUF3369"/>
    <property type="match status" value="1"/>
</dbReference>
<keyword evidence="6" id="KW-1185">Reference proteome</keyword>
<evidence type="ECO:0000259" key="3">
    <source>
        <dbReference type="PROSITE" id="PS50883"/>
    </source>
</evidence>
<evidence type="ECO:0000313" key="6">
    <source>
        <dbReference type="Proteomes" id="UP000197717"/>
    </source>
</evidence>
<dbReference type="PROSITE" id="PS50887">
    <property type="entry name" value="GGDEF"/>
    <property type="match status" value="1"/>
</dbReference>
<dbReference type="InterPro" id="IPR000160">
    <property type="entry name" value="GGDEF_dom"/>
</dbReference>
<dbReference type="EMBL" id="CP022133">
    <property type="protein sequence ID" value="ASG64961.1"/>
    <property type="molecule type" value="Genomic_DNA"/>
</dbReference>
<proteinExistence type="predicted"/>